<dbReference type="AlphaFoldDB" id="A0A8S9JK28"/>
<dbReference type="Proteomes" id="UP000712281">
    <property type="component" value="Unassembled WGS sequence"/>
</dbReference>
<evidence type="ECO:0000313" key="2">
    <source>
        <dbReference type="EMBL" id="KAF2610735.1"/>
    </source>
</evidence>
<evidence type="ECO:0000313" key="1">
    <source>
        <dbReference type="EMBL" id="KAF2581863.1"/>
    </source>
</evidence>
<protein>
    <submittedName>
        <fullName evidence="1">Uncharacterized protein</fullName>
    </submittedName>
</protein>
<sequence length="75" mass="7914">MSPQRNIPGTEFEEAKLVIVILHIAFNYLLLPLSNGDAPATSCLKLKIGGKGRPFGKRAFGSLSSSKNGCAHASS</sequence>
<evidence type="ECO:0000313" key="3">
    <source>
        <dbReference type="Proteomes" id="UP000712281"/>
    </source>
</evidence>
<gene>
    <name evidence="1" type="ORF">F2Q68_00006185</name>
    <name evidence="2" type="ORF">F2Q70_00013105</name>
</gene>
<reference evidence="1" key="1">
    <citation type="submission" date="2019-12" db="EMBL/GenBank/DDBJ databases">
        <title>Genome sequencing and annotation of Brassica cretica.</title>
        <authorList>
            <person name="Studholme D.J."/>
            <person name="Sarris P.F."/>
        </authorList>
    </citation>
    <scope>NUCLEOTIDE SEQUENCE</scope>
    <source>
        <strain evidence="1">PFS-001/15</strain>
        <strain evidence="2">PFS-102/07</strain>
        <tissue evidence="1">Leaf</tissue>
    </source>
</reference>
<accession>A0A8S9JK28</accession>
<comment type="caution">
    <text evidence="1">The sequence shown here is derived from an EMBL/GenBank/DDBJ whole genome shotgun (WGS) entry which is preliminary data.</text>
</comment>
<proteinExistence type="predicted"/>
<organism evidence="1 3">
    <name type="scientific">Brassica cretica</name>
    <name type="common">Mustard</name>
    <dbReference type="NCBI Taxonomy" id="69181"/>
    <lineage>
        <taxon>Eukaryota</taxon>
        <taxon>Viridiplantae</taxon>
        <taxon>Streptophyta</taxon>
        <taxon>Embryophyta</taxon>
        <taxon>Tracheophyta</taxon>
        <taxon>Spermatophyta</taxon>
        <taxon>Magnoliopsida</taxon>
        <taxon>eudicotyledons</taxon>
        <taxon>Gunneridae</taxon>
        <taxon>Pentapetalae</taxon>
        <taxon>rosids</taxon>
        <taxon>malvids</taxon>
        <taxon>Brassicales</taxon>
        <taxon>Brassicaceae</taxon>
        <taxon>Brassiceae</taxon>
        <taxon>Brassica</taxon>
    </lineage>
</organism>
<dbReference type="EMBL" id="QGKY02000089">
    <property type="protein sequence ID" value="KAF2610735.1"/>
    <property type="molecule type" value="Genomic_DNA"/>
</dbReference>
<name>A0A8S9JK28_BRACR</name>
<dbReference type="EMBL" id="QGKW02001660">
    <property type="protein sequence ID" value="KAF2581863.1"/>
    <property type="molecule type" value="Genomic_DNA"/>
</dbReference>